<feature type="signal peptide" evidence="2">
    <location>
        <begin position="1"/>
        <end position="22"/>
    </location>
</feature>
<dbReference type="Gene3D" id="2.30.180.10">
    <property type="entry name" value="FAS1 domain"/>
    <property type="match status" value="1"/>
</dbReference>
<keyword evidence="5" id="KW-1185">Reference proteome</keyword>
<comment type="caution">
    <text evidence="4">The sequence shown here is derived from an EMBL/GenBank/DDBJ whole genome shotgun (WGS) entry which is preliminary data.</text>
</comment>
<feature type="compositionally biased region" description="Polar residues" evidence="1">
    <location>
        <begin position="248"/>
        <end position="260"/>
    </location>
</feature>
<protein>
    <submittedName>
        <fullName evidence="4">FAS1 domain-containing protein</fullName>
    </submittedName>
</protein>
<feature type="compositionally biased region" description="Polar residues" evidence="1">
    <location>
        <begin position="319"/>
        <end position="338"/>
    </location>
</feature>
<dbReference type="InterPro" id="IPR000782">
    <property type="entry name" value="FAS1_domain"/>
</dbReference>
<evidence type="ECO:0000313" key="4">
    <source>
        <dbReference type="EMBL" id="KAK8164118.1"/>
    </source>
</evidence>
<organism evidence="4 5">
    <name type="scientific">Phyllosticta citrichinensis</name>
    <dbReference type="NCBI Taxonomy" id="1130410"/>
    <lineage>
        <taxon>Eukaryota</taxon>
        <taxon>Fungi</taxon>
        <taxon>Dikarya</taxon>
        <taxon>Ascomycota</taxon>
        <taxon>Pezizomycotina</taxon>
        <taxon>Dothideomycetes</taxon>
        <taxon>Dothideomycetes incertae sedis</taxon>
        <taxon>Botryosphaeriales</taxon>
        <taxon>Phyllostictaceae</taxon>
        <taxon>Phyllosticta</taxon>
    </lineage>
</organism>
<dbReference type="InterPro" id="IPR050904">
    <property type="entry name" value="Adhesion/Biosynth-related"/>
</dbReference>
<keyword evidence="2" id="KW-0732">Signal</keyword>
<sequence>MAINYSLICILAIPLFIARGFSQGGGDPLLTTISNDPDLTTFYSLFNATGGQSGCPGPDLEERFNTPDFGPYTAFAPTNDAFDKVPDPVIKLLTAAPSHQLILAILRTHIAQGFLPADDLNNGSTNLISIEGFQLEFRLEEGGTKINGQAVLSTDAPLQAANGIVYKIDRVIDPFVGYFGDDQNQDNAVSLDNFPGSGQNQNNGPQDDFPCPDDNQDKGDQNQQKGPDQNEPQDDFSCPDDNQDKGDQSQQNGPNNQDGFSQGGCNGTMASILLLDAQLSTLASALQIIDPPFVKVLSLDGLGQSTIFFAPSNGAFEQAGSSGSPQPSNTGELPRSYSSAVQPSNVNLSSLLLRFGLVPDGIEDGKAKSISEFELVIDGGRINNAVVENIECGCNGCVARISRWIDPIYRVFDR</sequence>
<evidence type="ECO:0000259" key="3">
    <source>
        <dbReference type="PROSITE" id="PS50213"/>
    </source>
</evidence>
<dbReference type="SMART" id="SM00554">
    <property type="entry name" value="FAS1"/>
    <property type="match status" value="1"/>
</dbReference>
<gene>
    <name evidence="4" type="ORF">IWX90DRAFT_436029</name>
</gene>
<dbReference type="PANTHER" id="PTHR10900">
    <property type="entry name" value="PERIOSTIN-RELATED"/>
    <property type="match status" value="1"/>
</dbReference>
<dbReference type="InterPro" id="IPR036378">
    <property type="entry name" value="FAS1_dom_sf"/>
</dbReference>
<proteinExistence type="predicted"/>
<feature type="region of interest" description="Disordered" evidence="1">
    <location>
        <begin position="186"/>
        <end position="263"/>
    </location>
</feature>
<dbReference type="Proteomes" id="UP001456524">
    <property type="component" value="Unassembled WGS sequence"/>
</dbReference>
<evidence type="ECO:0000313" key="5">
    <source>
        <dbReference type="Proteomes" id="UP001456524"/>
    </source>
</evidence>
<evidence type="ECO:0000256" key="2">
    <source>
        <dbReference type="SAM" id="SignalP"/>
    </source>
</evidence>
<accession>A0ABR1XR21</accession>
<feature type="region of interest" description="Disordered" evidence="1">
    <location>
        <begin position="317"/>
        <end position="338"/>
    </location>
</feature>
<dbReference type="PANTHER" id="PTHR10900:SF77">
    <property type="entry name" value="FI19380P1"/>
    <property type="match status" value="1"/>
</dbReference>
<reference evidence="4 5" key="1">
    <citation type="journal article" date="2022" name="G3 (Bethesda)">
        <title>Enemy or ally: a genomic approach to elucidate the lifestyle of Phyllosticta citrichinaensis.</title>
        <authorList>
            <person name="Buijs V.A."/>
            <person name="Groenewald J.Z."/>
            <person name="Haridas S."/>
            <person name="LaButti K.M."/>
            <person name="Lipzen A."/>
            <person name="Martin F.M."/>
            <person name="Barry K."/>
            <person name="Grigoriev I.V."/>
            <person name="Crous P.W."/>
            <person name="Seidl M.F."/>
        </authorList>
    </citation>
    <scope>NUCLEOTIDE SEQUENCE [LARGE SCALE GENOMIC DNA]</scope>
    <source>
        <strain evidence="4 5">CBS 129764</strain>
    </source>
</reference>
<dbReference type="EMBL" id="JBBWUH010000006">
    <property type="protein sequence ID" value="KAK8164118.1"/>
    <property type="molecule type" value="Genomic_DNA"/>
</dbReference>
<feature type="domain" description="FAS1" evidence="3">
    <location>
        <begin position="26"/>
        <end position="172"/>
    </location>
</feature>
<evidence type="ECO:0000256" key="1">
    <source>
        <dbReference type="SAM" id="MobiDB-lite"/>
    </source>
</evidence>
<dbReference type="PROSITE" id="PS50213">
    <property type="entry name" value="FAS1"/>
    <property type="match status" value="1"/>
</dbReference>
<feature type="compositionally biased region" description="Polar residues" evidence="1">
    <location>
        <begin position="186"/>
        <end position="205"/>
    </location>
</feature>
<name>A0ABR1XR21_9PEZI</name>
<dbReference type="Pfam" id="PF02469">
    <property type="entry name" value="Fasciclin"/>
    <property type="match status" value="1"/>
</dbReference>
<feature type="chain" id="PRO_5045241051" evidence="2">
    <location>
        <begin position="23"/>
        <end position="414"/>
    </location>
</feature>
<dbReference type="SUPFAM" id="SSF82153">
    <property type="entry name" value="FAS1 domain"/>
    <property type="match status" value="1"/>
</dbReference>